<accession>A0A8I3A6T2</accession>
<dbReference type="SUPFAM" id="SSF52047">
    <property type="entry name" value="RNI-like"/>
    <property type="match status" value="1"/>
</dbReference>
<dbReference type="OrthoDB" id="2269034at2759"/>
<sequence length="127" mass="14432">MDHVTVERIQELHLLGMPLGYERMLFPELSLRAPRLKYLKMSRAVVPNWSSVLFDGDTPSLQTLELSPCPIPWYLLKLNGLTTLSLDRVPGRFQQNTADFLATLSRMQDLTNLYLQDALASAAQFPL</sequence>
<evidence type="ECO:0000313" key="2">
    <source>
        <dbReference type="Proteomes" id="UP000683000"/>
    </source>
</evidence>
<gene>
    <name evidence="1" type="ORF">JVT61DRAFT_5970</name>
</gene>
<reference evidence="1" key="1">
    <citation type="submission" date="2021-03" db="EMBL/GenBank/DDBJ databases">
        <title>Evolutionary innovations through gain and loss of genes in the ectomycorrhizal Boletales.</title>
        <authorList>
            <person name="Wu G."/>
            <person name="Miyauchi S."/>
            <person name="Morin E."/>
            <person name="Yang Z.-L."/>
            <person name="Xu J."/>
            <person name="Martin F.M."/>
        </authorList>
    </citation>
    <scope>NUCLEOTIDE SEQUENCE</scope>
    <source>
        <strain evidence="1">BR01</strain>
    </source>
</reference>
<dbReference type="AlphaFoldDB" id="A0A8I3A6T2"/>
<dbReference type="Proteomes" id="UP000683000">
    <property type="component" value="Unassembled WGS sequence"/>
</dbReference>
<keyword evidence="2" id="KW-1185">Reference proteome</keyword>
<evidence type="ECO:0000313" key="1">
    <source>
        <dbReference type="EMBL" id="KAG6373823.1"/>
    </source>
</evidence>
<protein>
    <submittedName>
        <fullName evidence="1">Uncharacterized protein</fullName>
    </submittedName>
</protein>
<name>A0A8I3A6T2_9AGAM</name>
<organism evidence="1 2">
    <name type="scientific">Boletus reticuloceps</name>
    <dbReference type="NCBI Taxonomy" id="495285"/>
    <lineage>
        <taxon>Eukaryota</taxon>
        <taxon>Fungi</taxon>
        <taxon>Dikarya</taxon>
        <taxon>Basidiomycota</taxon>
        <taxon>Agaricomycotina</taxon>
        <taxon>Agaricomycetes</taxon>
        <taxon>Agaricomycetidae</taxon>
        <taxon>Boletales</taxon>
        <taxon>Boletineae</taxon>
        <taxon>Boletaceae</taxon>
        <taxon>Boletoideae</taxon>
        <taxon>Boletus</taxon>
    </lineage>
</organism>
<comment type="caution">
    <text evidence="1">The sequence shown here is derived from an EMBL/GenBank/DDBJ whole genome shotgun (WGS) entry which is preliminary data.</text>
</comment>
<dbReference type="EMBL" id="JAGFBS010000020">
    <property type="protein sequence ID" value="KAG6373823.1"/>
    <property type="molecule type" value="Genomic_DNA"/>
</dbReference>
<proteinExistence type="predicted"/>